<evidence type="ECO:0000313" key="5">
    <source>
        <dbReference type="EMBL" id="MFC0214275.1"/>
    </source>
</evidence>
<organism evidence="5 6">
    <name type="scientific">Paenibacillus chartarius</name>
    <dbReference type="NCBI Taxonomy" id="747481"/>
    <lineage>
        <taxon>Bacteria</taxon>
        <taxon>Bacillati</taxon>
        <taxon>Bacillota</taxon>
        <taxon>Bacilli</taxon>
        <taxon>Bacillales</taxon>
        <taxon>Paenibacillaceae</taxon>
        <taxon>Paenibacillus</taxon>
    </lineage>
</organism>
<evidence type="ECO:0000256" key="3">
    <source>
        <dbReference type="SAM" id="MobiDB-lite"/>
    </source>
</evidence>
<dbReference type="PANTHER" id="PTHR22550:SF9">
    <property type="entry name" value="STAGE V SPORULATION PROTEIN AF"/>
    <property type="match status" value="1"/>
</dbReference>
<feature type="transmembrane region" description="Helical" evidence="4">
    <location>
        <begin position="445"/>
        <end position="462"/>
    </location>
</feature>
<feature type="transmembrane region" description="Helical" evidence="4">
    <location>
        <begin position="474"/>
        <end position="496"/>
    </location>
</feature>
<proteinExistence type="inferred from homology"/>
<protein>
    <submittedName>
        <fullName evidence="5">Spore germination protein</fullName>
    </submittedName>
</protein>
<dbReference type="EMBL" id="JBHLWN010000071">
    <property type="protein sequence ID" value="MFC0214275.1"/>
    <property type="molecule type" value="Genomic_DNA"/>
</dbReference>
<evidence type="ECO:0000256" key="1">
    <source>
        <dbReference type="ARBA" id="ARBA00005278"/>
    </source>
</evidence>
<keyword evidence="2 4" id="KW-0472">Membrane</keyword>
<feature type="region of interest" description="Disordered" evidence="3">
    <location>
        <begin position="1"/>
        <end position="28"/>
    </location>
</feature>
<feature type="transmembrane region" description="Helical" evidence="4">
    <location>
        <begin position="419"/>
        <end position="439"/>
    </location>
</feature>
<comment type="similarity">
    <text evidence="1">Belongs to the GerABKA family.</text>
</comment>
<evidence type="ECO:0000313" key="6">
    <source>
        <dbReference type="Proteomes" id="UP001589776"/>
    </source>
</evidence>
<dbReference type="Proteomes" id="UP001589776">
    <property type="component" value="Unassembled WGS sequence"/>
</dbReference>
<evidence type="ECO:0000256" key="4">
    <source>
        <dbReference type="SAM" id="Phobius"/>
    </source>
</evidence>
<feature type="transmembrane region" description="Helical" evidence="4">
    <location>
        <begin position="351"/>
        <end position="370"/>
    </location>
</feature>
<dbReference type="InterPro" id="IPR004995">
    <property type="entry name" value="Spore_Ger"/>
</dbReference>
<keyword evidence="4" id="KW-0812">Transmembrane</keyword>
<accession>A0ABV6DNQ7</accession>
<dbReference type="PIRSF" id="PIRSF005690">
    <property type="entry name" value="GerBA"/>
    <property type="match status" value="1"/>
</dbReference>
<sequence>MKKMLNFGRSHHISAPDASGADGRSGNDEAKLEIDREGNIIHRELEDPSGRLPEGMTAEEMRMKHEDDIPHSLDEVKRLLEERCGLTKSFDLVLREMVFGGRRTGIFYANGLVKDAVLTDVLMRLTFTDPDEVEEKALQAFDEQLVPHIQVAKADTMEKAVDLVFRGGTALFIEGESTAIVIDAKSFPSRTTQEPDLERVIRGSRDGFVETLMTNVSLVRRRVRDPRLKLELAEVGERTKTDVCVGYISDIADPHLVKHVMEKIKELELDGLPLAEKQLEEAIIKKGWNPYPLVRYTERPDVVAAHMLEGHVVVFVDTSPSAMVLPTTFFHHLQHAEEYRQSPFTGTYLRWVRFLGAFASVFLLPMWLLMVKDPAYKPPLFEFVGPAKSAHLPIIVQFLLAELGIDLMRMAAIHTPGPLATAMGLVAAVLVGQIAVETGLFVNEVILYLAIAAIGMFATPSYELSMANRLSRLGLLLATALLGGPGFIVFSTLWVIVLTVQRSYNSPYLWPFIPFNFMGLLSVIVRRPINTAKTRLSLTKTIDGTRQRT</sequence>
<reference evidence="5 6" key="1">
    <citation type="submission" date="2024-09" db="EMBL/GenBank/DDBJ databases">
        <authorList>
            <person name="Sun Q."/>
            <person name="Mori K."/>
        </authorList>
    </citation>
    <scope>NUCLEOTIDE SEQUENCE [LARGE SCALE GENOMIC DNA]</scope>
    <source>
        <strain evidence="5 6">CCM 7759</strain>
    </source>
</reference>
<dbReference type="PANTHER" id="PTHR22550">
    <property type="entry name" value="SPORE GERMINATION PROTEIN"/>
    <property type="match status" value="1"/>
</dbReference>
<name>A0ABV6DNQ7_9BACL</name>
<comment type="caution">
    <text evidence="5">The sequence shown here is derived from an EMBL/GenBank/DDBJ whole genome shotgun (WGS) entry which is preliminary data.</text>
</comment>
<dbReference type="RefSeq" id="WP_377471745.1">
    <property type="nucleotide sequence ID" value="NZ_JBHLWN010000071.1"/>
</dbReference>
<keyword evidence="4" id="KW-1133">Transmembrane helix</keyword>
<keyword evidence="6" id="KW-1185">Reference proteome</keyword>
<dbReference type="InterPro" id="IPR050768">
    <property type="entry name" value="UPF0353/GerABKA_families"/>
</dbReference>
<evidence type="ECO:0000256" key="2">
    <source>
        <dbReference type="ARBA" id="ARBA00023136"/>
    </source>
</evidence>
<gene>
    <name evidence="5" type="ORF">ACFFK0_17740</name>
</gene>
<dbReference type="Pfam" id="PF03323">
    <property type="entry name" value="GerA"/>
    <property type="match status" value="1"/>
</dbReference>